<evidence type="ECO:0000256" key="1">
    <source>
        <dbReference type="SAM" id="Phobius"/>
    </source>
</evidence>
<reference evidence="2" key="1">
    <citation type="submission" date="2021-02" db="EMBL/GenBank/DDBJ databases">
        <authorList>
            <person name="Dougan E. K."/>
            <person name="Rhodes N."/>
            <person name="Thang M."/>
            <person name="Chan C."/>
        </authorList>
    </citation>
    <scope>NUCLEOTIDE SEQUENCE</scope>
</reference>
<feature type="transmembrane region" description="Helical" evidence="1">
    <location>
        <begin position="150"/>
        <end position="169"/>
    </location>
</feature>
<keyword evidence="1" id="KW-0812">Transmembrane</keyword>
<feature type="transmembrane region" description="Helical" evidence="1">
    <location>
        <begin position="281"/>
        <end position="301"/>
    </location>
</feature>
<name>A0A812RI10_9DINO</name>
<organism evidence="2 3">
    <name type="scientific">Symbiodinium natans</name>
    <dbReference type="NCBI Taxonomy" id="878477"/>
    <lineage>
        <taxon>Eukaryota</taxon>
        <taxon>Sar</taxon>
        <taxon>Alveolata</taxon>
        <taxon>Dinophyceae</taxon>
        <taxon>Suessiales</taxon>
        <taxon>Symbiodiniaceae</taxon>
        <taxon>Symbiodinium</taxon>
    </lineage>
</organism>
<evidence type="ECO:0000313" key="2">
    <source>
        <dbReference type="EMBL" id="CAE7438248.1"/>
    </source>
</evidence>
<dbReference type="AlphaFoldDB" id="A0A812RI10"/>
<evidence type="ECO:0000313" key="3">
    <source>
        <dbReference type="Proteomes" id="UP000604046"/>
    </source>
</evidence>
<accession>A0A812RI10</accession>
<keyword evidence="1" id="KW-0472">Membrane</keyword>
<keyword evidence="3" id="KW-1185">Reference proteome</keyword>
<feature type="transmembrane region" description="Helical" evidence="1">
    <location>
        <begin position="118"/>
        <end position="138"/>
    </location>
</feature>
<dbReference type="EMBL" id="CAJNDS010002335">
    <property type="protein sequence ID" value="CAE7438248.1"/>
    <property type="molecule type" value="Genomic_DNA"/>
</dbReference>
<comment type="caution">
    <text evidence="2">The sequence shown here is derived from an EMBL/GenBank/DDBJ whole genome shotgun (WGS) entry which is preliminary data.</text>
</comment>
<gene>
    <name evidence="2" type="ORF">SNAT2548_LOCUS23822</name>
</gene>
<dbReference type="Proteomes" id="UP000604046">
    <property type="component" value="Unassembled WGS sequence"/>
</dbReference>
<feature type="transmembrane region" description="Helical" evidence="1">
    <location>
        <begin position="483"/>
        <end position="504"/>
    </location>
</feature>
<proteinExistence type="predicted"/>
<feature type="transmembrane region" description="Helical" evidence="1">
    <location>
        <begin position="250"/>
        <end position="269"/>
    </location>
</feature>
<keyword evidence="1" id="KW-1133">Transmembrane helix</keyword>
<feature type="transmembrane region" description="Helical" evidence="1">
    <location>
        <begin position="445"/>
        <end position="463"/>
    </location>
</feature>
<sequence>MSSEKLEECLGVPTERLEFRAQEETSVSDVDPPAEHAEEAIESLVDLIVSMEATSPDVVRGIRIHKLLRHAPWYWWQGQLREMHQFSERVLQIDEFWSHSWRLAAWTKYLNALFLNNAWPACVVSLVCSGIAFALFLMGCLPEWTLGPFRCSWCSFSGMAAYFLTLFLCRRRVRAFVDIACINQKEPVKKLEGLISLGAILKKSKRLLVLYDSTFTTRLWCLFELGGYLYSRGTPGPASAEPEIRICPPLLGPMLLGVQALLVLSLLLLHMGKALLQYQLVVLPCLALIATPLAHGMRAYWRGIDAMQQQVARFSFAKASCDCCTRGHPGGRSCDRVILAKSITAWFGSIEAFEANVQTEVRMALVRQLTNEAFTYDRLVQAAVPLLWMQLDVSASHSGDWTVWTRWVELSRAATHVFAICPSWLKLLCFVTLKLRAQNCRVPMDIVMSLVIVVLGSAIYLGCSTLEEYLVWFLIPTQPYGPVFGSVISVSTFSVIALVAWRCLPEFR</sequence>
<protein>
    <submittedName>
        <fullName evidence="2">Uncharacterized protein</fullName>
    </submittedName>
</protein>